<dbReference type="PROSITE" id="PS00455">
    <property type="entry name" value="AMP_BINDING"/>
    <property type="match status" value="1"/>
</dbReference>
<dbReference type="InterPro" id="IPR000873">
    <property type="entry name" value="AMP-dep_synth/lig_dom"/>
</dbReference>
<feature type="domain" description="Acetyl-coenzyme A synthetase N-terminal" evidence="3">
    <location>
        <begin position="41"/>
        <end position="98"/>
    </location>
</feature>
<evidence type="ECO:0000313" key="5">
    <source>
        <dbReference type="Proteomes" id="UP000887013"/>
    </source>
</evidence>
<evidence type="ECO:0000259" key="3">
    <source>
        <dbReference type="Pfam" id="PF16177"/>
    </source>
</evidence>
<feature type="domain" description="AMP-dependent synthetase/ligase" evidence="2">
    <location>
        <begin position="102"/>
        <end position="325"/>
    </location>
</feature>
<evidence type="ECO:0000313" key="4">
    <source>
        <dbReference type="EMBL" id="GFT17688.1"/>
    </source>
</evidence>
<evidence type="ECO:0000259" key="2">
    <source>
        <dbReference type="Pfam" id="PF00501"/>
    </source>
</evidence>
<dbReference type="Pfam" id="PF00501">
    <property type="entry name" value="AMP-binding"/>
    <property type="match status" value="1"/>
</dbReference>
<accession>A0A8X6NKH2</accession>
<comment type="similarity">
    <text evidence="1">Belongs to the ATP-dependent AMP-binding enzyme family.</text>
</comment>
<evidence type="ECO:0000256" key="1">
    <source>
        <dbReference type="ARBA" id="ARBA00006432"/>
    </source>
</evidence>
<reference evidence="4" key="1">
    <citation type="submission" date="2020-08" db="EMBL/GenBank/DDBJ databases">
        <title>Multicomponent nature underlies the extraordinary mechanical properties of spider dragline silk.</title>
        <authorList>
            <person name="Kono N."/>
            <person name="Nakamura H."/>
            <person name="Mori M."/>
            <person name="Yoshida Y."/>
            <person name="Ohtoshi R."/>
            <person name="Malay A.D."/>
            <person name="Moran D.A.P."/>
            <person name="Tomita M."/>
            <person name="Numata K."/>
            <person name="Arakawa K."/>
        </authorList>
    </citation>
    <scope>NUCLEOTIDE SEQUENCE</scope>
</reference>
<keyword evidence="5" id="KW-1185">Reference proteome</keyword>
<sequence length="495" mass="55681">MNSFQSANARITWTPTEHHGKNVKKLKKVIEDKYLVKLGGYEELYKWSIENICEFWAENWDFLGVISSKRFDKVVDLNIPMNDFPKWFEGAKLNYAENLLKYRDDRPALIVDGEETEIKTYTFAEMYEETRLYAAAFRKLGLKKGDIVICHMSNRKEAVFATQAVISIGAIWTAALPMLGAQTVLKRFEQLNAKVLISEDGYRLDGRDVNVLPKLAEIVEGLPSLEKVLIVASKPESHSKDITSIRNSCFFEEFLKMGIEDDGSVPPMKFEQVSCSHPITIHYTSGTTGLPKGIVHGSSVLLPLANNFLLNCDTNRESRWISTMPGPGWRIALVSESEEQISGIHSEIPFLTPVLQNSPCGTGSNIAVCTPCNSLPGPNACTLRRSSLLIKSYFFLGSFRNAQNFQYTNASKCDRRNAKKKLLSRLCKTQFTEMSENKFFRVKIISQLASPLAPRIKTKLKTQYSIQLSSVSDDGTVKHRLFALTGSESFEIPKS</sequence>
<proteinExistence type="inferred from homology"/>
<dbReference type="AlphaFoldDB" id="A0A8X6NKH2"/>
<dbReference type="OrthoDB" id="10253869at2759"/>
<organism evidence="4 5">
    <name type="scientific">Nephila pilipes</name>
    <name type="common">Giant wood spider</name>
    <name type="synonym">Nephila maculata</name>
    <dbReference type="NCBI Taxonomy" id="299642"/>
    <lineage>
        <taxon>Eukaryota</taxon>
        <taxon>Metazoa</taxon>
        <taxon>Ecdysozoa</taxon>
        <taxon>Arthropoda</taxon>
        <taxon>Chelicerata</taxon>
        <taxon>Arachnida</taxon>
        <taxon>Araneae</taxon>
        <taxon>Araneomorphae</taxon>
        <taxon>Entelegynae</taxon>
        <taxon>Araneoidea</taxon>
        <taxon>Nephilidae</taxon>
        <taxon>Nephila</taxon>
    </lineage>
</organism>
<dbReference type="GO" id="GO:0030729">
    <property type="term" value="F:acetoacetate-CoA ligase activity"/>
    <property type="evidence" value="ECO:0007669"/>
    <property type="project" value="TreeGrafter"/>
</dbReference>
<protein>
    <submittedName>
        <fullName evidence="4">Acetoacetyl-CoA synthetase</fullName>
    </submittedName>
</protein>
<dbReference type="Pfam" id="PF16177">
    <property type="entry name" value="ACAS_N"/>
    <property type="match status" value="1"/>
</dbReference>
<gene>
    <name evidence="4" type="primary">AACS</name>
    <name evidence="4" type="ORF">NPIL_234571</name>
</gene>
<dbReference type="InterPro" id="IPR042099">
    <property type="entry name" value="ANL_N_sf"/>
</dbReference>
<dbReference type="InterPro" id="IPR020845">
    <property type="entry name" value="AMP-binding_CS"/>
</dbReference>
<dbReference type="Gene3D" id="3.40.50.12780">
    <property type="entry name" value="N-terminal domain of ligase-like"/>
    <property type="match status" value="1"/>
</dbReference>
<dbReference type="Proteomes" id="UP000887013">
    <property type="component" value="Unassembled WGS sequence"/>
</dbReference>
<dbReference type="PANTHER" id="PTHR42921:SF1">
    <property type="entry name" value="ACETOACETYL-COA SYNTHETASE"/>
    <property type="match status" value="1"/>
</dbReference>
<comment type="caution">
    <text evidence="4">The sequence shown here is derived from an EMBL/GenBank/DDBJ whole genome shotgun (WGS) entry which is preliminary data.</text>
</comment>
<dbReference type="InterPro" id="IPR032387">
    <property type="entry name" value="ACAS_N"/>
</dbReference>
<dbReference type="SUPFAM" id="SSF56801">
    <property type="entry name" value="Acetyl-CoA synthetase-like"/>
    <property type="match status" value="1"/>
</dbReference>
<name>A0A8X6NKH2_NEPPI</name>
<dbReference type="PANTHER" id="PTHR42921">
    <property type="entry name" value="ACETOACETYL-COA SYNTHETASE"/>
    <property type="match status" value="1"/>
</dbReference>
<dbReference type="EMBL" id="BMAW01058721">
    <property type="protein sequence ID" value="GFT17688.1"/>
    <property type="molecule type" value="Genomic_DNA"/>
</dbReference>